<gene>
    <name evidence="7" type="ORF">GCM10017668_00470</name>
</gene>
<evidence type="ECO:0000256" key="1">
    <source>
        <dbReference type="ARBA" id="ARBA00023125"/>
    </source>
</evidence>
<feature type="region of interest" description="Disordered" evidence="4">
    <location>
        <begin position="159"/>
        <end position="200"/>
    </location>
</feature>
<organism evidence="7 8">
    <name type="scientific">Streptomyces tuirus</name>
    <dbReference type="NCBI Taxonomy" id="68278"/>
    <lineage>
        <taxon>Bacteria</taxon>
        <taxon>Bacillati</taxon>
        <taxon>Actinomycetota</taxon>
        <taxon>Actinomycetes</taxon>
        <taxon>Kitasatosporales</taxon>
        <taxon>Streptomycetaceae</taxon>
        <taxon>Streptomyces</taxon>
    </lineage>
</organism>
<dbReference type="Proteomes" id="UP000516373">
    <property type="component" value="Chromosome"/>
</dbReference>
<dbReference type="InterPro" id="IPR050090">
    <property type="entry name" value="Tyrosine_recombinase_XerCD"/>
</dbReference>
<reference evidence="7 8" key="1">
    <citation type="journal article" date="2014" name="Int. J. Syst. Evol. Microbiol.">
        <title>Complete genome sequence of Corynebacterium casei LMG S-19264T (=DSM 44701T), isolated from a smear-ripened cheese.</title>
        <authorList>
            <consortium name="US DOE Joint Genome Institute (JGI-PGF)"/>
            <person name="Walter F."/>
            <person name="Albersmeier A."/>
            <person name="Kalinowski J."/>
            <person name="Ruckert C."/>
        </authorList>
    </citation>
    <scope>NUCLEOTIDE SEQUENCE [LARGE SCALE GENOMIC DNA]</scope>
    <source>
        <strain evidence="7 8">JCM 4255</strain>
    </source>
</reference>
<feature type="domain" description="Tyr recombinase" evidence="5">
    <location>
        <begin position="197"/>
        <end position="377"/>
    </location>
</feature>
<dbReference type="Gene3D" id="1.10.443.10">
    <property type="entry name" value="Intergrase catalytic core"/>
    <property type="match status" value="1"/>
</dbReference>
<dbReference type="Pfam" id="PF00589">
    <property type="entry name" value="Phage_integrase"/>
    <property type="match status" value="1"/>
</dbReference>
<protein>
    <submittedName>
        <fullName evidence="7">Integrase</fullName>
    </submittedName>
</protein>
<dbReference type="PROSITE" id="PS51898">
    <property type="entry name" value="TYR_RECOMBINASE"/>
    <property type="match status" value="1"/>
</dbReference>
<dbReference type="CDD" id="cd00397">
    <property type="entry name" value="DNA_BRE_C"/>
    <property type="match status" value="1"/>
</dbReference>
<evidence type="ECO:0000256" key="2">
    <source>
        <dbReference type="ARBA" id="ARBA00023172"/>
    </source>
</evidence>
<sequence>MPKDLRHELIEGRHDVPRIGSVVQLPRKFPPYAVVDADGVLVAPAESYLKDLALGDNSPATCRSYAYDLLRWFRLLWLLDVDWEKATEADAAAMVGWLRTAKNPQRHRSNPSAPPPGSVNTRTGKQYLKAGYAPSTINHALTVISGFYAFHRHYGRGPVANPVPESVQRRRALAHRSPDEPTPLHRRGRLRQRTSQKQPRAIPDTMWDELFAAMNHDRDRALLQLYVSSGARASELLGITMGDIDWSGQQLHVITKGTDLRELVPASPQGFLLLAAYLDEAGVPAADEPVWRTRHGAERSLTYWAMRRTLQRANAQLGTNWTLHDLRHTAAQRMANDPHLTLSEVRAIMRHTALATTGIYLTTRVEDLFDKLQEHYNRPRVERSFAPGYDPADVRAVFGG</sequence>
<dbReference type="PANTHER" id="PTHR30349">
    <property type="entry name" value="PHAGE INTEGRASE-RELATED"/>
    <property type="match status" value="1"/>
</dbReference>
<feature type="domain" description="Core-binding (CB)" evidence="6">
    <location>
        <begin position="39"/>
        <end position="152"/>
    </location>
</feature>
<dbReference type="InterPro" id="IPR011010">
    <property type="entry name" value="DNA_brk_join_enz"/>
</dbReference>
<dbReference type="InterPro" id="IPR010998">
    <property type="entry name" value="Integrase_recombinase_N"/>
</dbReference>
<name>A0A7G1N9H5_9ACTN</name>
<dbReference type="AlphaFoldDB" id="A0A7G1N9H5"/>
<dbReference type="InterPro" id="IPR013762">
    <property type="entry name" value="Integrase-like_cat_sf"/>
</dbReference>
<dbReference type="GO" id="GO:0006310">
    <property type="term" value="P:DNA recombination"/>
    <property type="evidence" value="ECO:0007669"/>
    <property type="project" value="UniProtKB-KW"/>
</dbReference>
<dbReference type="GO" id="GO:0015074">
    <property type="term" value="P:DNA integration"/>
    <property type="evidence" value="ECO:0007669"/>
    <property type="project" value="InterPro"/>
</dbReference>
<dbReference type="KEGG" id="stui:GCM10017668_00470"/>
<dbReference type="GO" id="GO:0003677">
    <property type="term" value="F:DNA binding"/>
    <property type="evidence" value="ECO:0007669"/>
    <property type="project" value="UniProtKB-UniRule"/>
</dbReference>
<dbReference type="InterPro" id="IPR002104">
    <property type="entry name" value="Integrase_catalytic"/>
</dbReference>
<evidence type="ECO:0000256" key="4">
    <source>
        <dbReference type="SAM" id="MobiDB-lite"/>
    </source>
</evidence>
<dbReference type="InterPro" id="IPR044068">
    <property type="entry name" value="CB"/>
</dbReference>
<dbReference type="PANTHER" id="PTHR30349:SF81">
    <property type="entry name" value="TYROSINE RECOMBINASE XERC"/>
    <property type="match status" value="1"/>
</dbReference>
<evidence type="ECO:0000313" key="7">
    <source>
        <dbReference type="EMBL" id="BCL18204.1"/>
    </source>
</evidence>
<keyword evidence="2" id="KW-0233">DNA recombination</keyword>
<evidence type="ECO:0000259" key="5">
    <source>
        <dbReference type="PROSITE" id="PS51898"/>
    </source>
</evidence>
<proteinExistence type="predicted"/>
<dbReference type="PROSITE" id="PS51900">
    <property type="entry name" value="CB"/>
    <property type="match status" value="1"/>
</dbReference>
<dbReference type="RefSeq" id="WP_232543369.1">
    <property type="nucleotide sequence ID" value="NZ_AP023439.1"/>
</dbReference>
<accession>A0A7G1N9H5</accession>
<evidence type="ECO:0000313" key="8">
    <source>
        <dbReference type="Proteomes" id="UP000516373"/>
    </source>
</evidence>
<dbReference type="EMBL" id="AP023439">
    <property type="protein sequence ID" value="BCL18204.1"/>
    <property type="molecule type" value="Genomic_DNA"/>
</dbReference>
<dbReference type="Gene3D" id="1.10.150.130">
    <property type="match status" value="1"/>
</dbReference>
<evidence type="ECO:0000259" key="6">
    <source>
        <dbReference type="PROSITE" id="PS51900"/>
    </source>
</evidence>
<dbReference type="SUPFAM" id="SSF56349">
    <property type="entry name" value="DNA breaking-rejoining enzymes"/>
    <property type="match status" value="1"/>
</dbReference>
<feature type="region of interest" description="Disordered" evidence="4">
    <location>
        <begin position="101"/>
        <end position="123"/>
    </location>
</feature>
<feature type="compositionally biased region" description="Basic residues" evidence="4">
    <location>
        <begin position="184"/>
        <end position="194"/>
    </location>
</feature>
<evidence type="ECO:0000256" key="3">
    <source>
        <dbReference type="PROSITE-ProRule" id="PRU01248"/>
    </source>
</evidence>
<keyword evidence="1 3" id="KW-0238">DNA-binding</keyword>